<dbReference type="SUPFAM" id="SSF47473">
    <property type="entry name" value="EF-hand"/>
    <property type="match status" value="1"/>
</dbReference>
<dbReference type="Gene3D" id="1.10.238.10">
    <property type="entry name" value="EF-hand"/>
    <property type="match status" value="1"/>
</dbReference>
<sequence>MVNNTISWQFCTCLHHSSHTGSLGSGFGIWPRIKLSPCQAKRQRPRPPRSALSTQHPVALTVFDHSQIQEFKEVFNIIDQNRNVFINKEDLHAMLASQGKNPTGAYLNTMMNKRPINFTMCLTVFRKKLNGTDLENVIRNAFEEAAGTMPGGLPERAADHSWFTDDEVDQLDREAPFDKKGDFSYIEFTHILKQGADD</sequence>
<feature type="domain" description="EF-hand" evidence="2">
    <location>
        <begin position="66"/>
        <end position="101"/>
    </location>
</feature>
<proteinExistence type="predicted"/>
<protein>
    <recommendedName>
        <fullName evidence="2">EF-hand domain-containing protein</fullName>
    </recommendedName>
</protein>
<reference evidence="3" key="1">
    <citation type="submission" date="2025-08" db="UniProtKB">
        <authorList>
            <consortium name="Ensembl"/>
        </authorList>
    </citation>
    <scope>IDENTIFICATION</scope>
</reference>
<keyword evidence="1" id="KW-0677">Repeat</keyword>
<dbReference type="PROSITE" id="PS50222">
    <property type="entry name" value="EF_HAND_2"/>
    <property type="match status" value="1"/>
</dbReference>
<accession>A0A8D1MPA4</accession>
<dbReference type="Proteomes" id="UP000694571">
    <property type="component" value="Unplaced"/>
</dbReference>
<dbReference type="SMART" id="SM00054">
    <property type="entry name" value="EFh"/>
    <property type="match status" value="1"/>
</dbReference>
<dbReference type="InterPro" id="IPR011992">
    <property type="entry name" value="EF-hand-dom_pair"/>
</dbReference>
<evidence type="ECO:0000256" key="1">
    <source>
        <dbReference type="ARBA" id="ARBA00022737"/>
    </source>
</evidence>
<dbReference type="InterPro" id="IPR002048">
    <property type="entry name" value="EF_hand_dom"/>
</dbReference>
<evidence type="ECO:0000313" key="4">
    <source>
        <dbReference type="Proteomes" id="UP000694571"/>
    </source>
</evidence>
<dbReference type="GO" id="GO:0005509">
    <property type="term" value="F:calcium ion binding"/>
    <property type="evidence" value="ECO:0007669"/>
    <property type="project" value="InterPro"/>
</dbReference>
<dbReference type="GO" id="GO:0043226">
    <property type="term" value="C:organelle"/>
    <property type="evidence" value="ECO:0007669"/>
    <property type="project" value="UniProtKB-ARBA"/>
</dbReference>
<evidence type="ECO:0000313" key="3">
    <source>
        <dbReference type="Ensembl" id="ENSSSCP00050025557.1"/>
    </source>
</evidence>
<dbReference type="AlphaFoldDB" id="A0A8D1MPA4"/>
<evidence type="ECO:0000259" key="2">
    <source>
        <dbReference type="PROSITE" id="PS50222"/>
    </source>
</evidence>
<organism evidence="3 4">
    <name type="scientific">Sus scrofa</name>
    <name type="common">Pig</name>
    <dbReference type="NCBI Taxonomy" id="9823"/>
    <lineage>
        <taxon>Eukaryota</taxon>
        <taxon>Metazoa</taxon>
        <taxon>Chordata</taxon>
        <taxon>Craniata</taxon>
        <taxon>Vertebrata</taxon>
        <taxon>Euteleostomi</taxon>
        <taxon>Mammalia</taxon>
        <taxon>Eutheria</taxon>
        <taxon>Laurasiatheria</taxon>
        <taxon>Artiodactyla</taxon>
        <taxon>Suina</taxon>
        <taxon>Suidae</taxon>
        <taxon>Sus</taxon>
    </lineage>
</organism>
<name>A0A8D1MPA4_PIG</name>
<dbReference type="FunFam" id="1.10.238.10:FF:000178">
    <property type="entry name" value="Calmodulin-2 A"/>
    <property type="match status" value="1"/>
</dbReference>
<dbReference type="InterPro" id="IPR050403">
    <property type="entry name" value="Myosin_RLC"/>
</dbReference>
<dbReference type="PANTHER" id="PTHR23049">
    <property type="entry name" value="MYOSIN REGULATORY LIGHT CHAIN 2"/>
    <property type="match status" value="1"/>
</dbReference>
<dbReference type="Ensembl" id="ENSSSCT00050059483.1">
    <property type="protein sequence ID" value="ENSSSCP00050025557.1"/>
    <property type="gene ID" value="ENSSSCG00050043698.1"/>
</dbReference>